<keyword evidence="10" id="KW-1185">Reference proteome</keyword>
<dbReference type="Pfam" id="PF12704">
    <property type="entry name" value="MacB_PCD"/>
    <property type="match status" value="2"/>
</dbReference>
<sequence>MIKNFIVTAWRSLQRNKIFSFINVFGLAVGLACCMLISSYLYKELTYDTYAVNSKQIYRVELHSNGNNTTADFPSVDVAVGQGIKSAFPSVLATTRLTGRGAVFVKYQEKVFKEEKIALIDSNFFRFFSIPLLEGDARTALAEPKTIVITKNFEKKYFGGASSLGKMITVGNDLVKVTGVIDKIPDNSHFHADAFMSMITFVSPSVKQTWSNVGYFTYLLLDKNADTKKLEAGFRQLVAKFVVPETQHDMGVSLAEAQKSVNSFIFFLRPLTDIHLHAATKYEFESNGDIHYIYIFGALAIFILLLACINFTNLSTASSSKRAKEIGIRKVLGSEKNRLISQFLVESVLLTSLAMLFALGFVYLLLPYFNNVSGKQISIGFFFSYSAILLEVTLTLMVGLLAGIYPAFFLSSFQIIAVLKGNNTIKPGSKGSLRSSLIVFQFAISTALIICTLVVYQQLHFMQNKKLGYDKNQVLVINDASALDNNTEAFKQQLLNDNRVVNATVSNNVPGDNNAGGTEIYVKDLADKGTRNEIQTHIYWIQNSYIPTLGIQLAKGRNFYPSGPADSASVIINEAAVRDLGFGNIDPIGKTIVRSGQHHYNIVGVVKDFNYTSAKQKIAPLMMMASNNSRGSIIVKIKANNVHQLVNDIKNQWSAFNASTPFSYSFLDERFASLYSQEERTGQIFTSFSFVAIIIACLGLFGLAAFMIRQRVKEIGIRKVLGASSTSITALLSKEFLKLIVIASLISFPLTWYAMHQWLQDFAYRITIQWWVFLLAAGIALLVATITISFQSIKAALANPVKSLRSE</sequence>
<feature type="transmembrane region" description="Helical" evidence="6">
    <location>
        <begin position="292"/>
        <end position="314"/>
    </location>
</feature>
<feature type="transmembrane region" description="Helical" evidence="6">
    <location>
        <begin position="684"/>
        <end position="708"/>
    </location>
</feature>
<dbReference type="Pfam" id="PF02687">
    <property type="entry name" value="FtsX"/>
    <property type="match status" value="2"/>
</dbReference>
<keyword evidence="5 6" id="KW-0472">Membrane</keyword>
<evidence type="ECO:0000313" key="10">
    <source>
        <dbReference type="Proteomes" id="UP000317010"/>
    </source>
</evidence>
<feature type="domain" description="ABC3 transporter permease C-terminal" evidence="7">
    <location>
        <begin position="298"/>
        <end position="413"/>
    </location>
</feature>
<evidence type="ECO:0000313" key="9">
    <source>
        <dbReference type="EMBL" id="TWJ04891.1"/>
    </source>
</evidence>
<comment type="subcellular location">
    <subcellularLocation>
        <location evidence="1">Cell membrane</location>
        <topology evidence="1">Multi-pass membrane protein</topology>
    </subcellularLocation>
</comment>
<proteinExistence type="predicted"/>
<evidence type="ECO:0000256" key="4">
    <source>
        <dbReference type="ARBA" id="ARBA00022989"/>
    </source>
</evidence>
<feature type="transmembrane region" description="Helical" evidence="6">
    <location>
        <begin position="386"/>
        <end position="416"/>
    </location>
</feature>
<feature type="domain" description="MacB-like periplasmic core" evidence="8">
    <location>
        <begin position="443"/>
        <end position="650"/>
    </location>
</feature>
<name>A0A562UI43_9SPHI</name>
<evidence type="ECO:0000259" key="8">
    <source>
        <dbReference type="Pfam" id="PF12704"/>
    </source>
</evidence>
<accession>A0A562UI43</accession>
<dbReference type="InterPro" id="IPR025857">
    <property type="entry name" value="MacB_PCD"/>
</dbReference>
<evidence type="ECO:0000256" key="6">
    <source>
        <dbReference type="SAM" id="Phobius"/>
    </source>
</evidence>
<feature type="domain" description="MacB-like periplasmic core" evidence="8">
    <location>
        <begin position="20"/>
        <end position="236"/>
    </location>
</feature>
<dbReference type="PANTHER" id="PTHR30572">
    <property type="entry name" value="MEMBRANE COMPONENT OF TRANSPORTER-RELATED"/>
    <property type="match status" value="1"/>
</dbReference>
<evidence type="ECO:0000256" key="5">
    <source>
        <dbReference type="ARBA" id="ARBA00023136"/>
    </source>
</evidence>
<evidence type="ECO:0000256" key="3">
    <source>
        <dbReference type="ARBA" id="ARBA00022692"/>
    </source>
</evidence>
<feature type="transmembrane region" description="Helical" evidence="6">
    <location>
        <begin position="736"/>
        <end position="756"/>
    </location>
</feature>
<evidence type="ECO:0000259" key="7">
    <source>
        <dbReference type="Pfam" id="PF02687"/>
    </source>
</evidence>
<dbReference type="EMBL" id="VLLI01000001">
    <property type="protein sequence ID" value="TWJ04891.1"/>
    <property type="molecule type" value="Genomic_DNA"/>
</dbReference>
<keyword evidence="2" id="KW-1003">Cell membrane</keyword>
<evidence type="ECO:0000256" key="2">
    <source>
        <dbReference type="ARBA" id="ARBA00022475"/>
    </source>
</evidence>
<feature type="transmembrane region" description="Helical" evidence="6">
    <location>
        <begin position="21"/>
        <end position="42"/>
    </location>
</feature>
<dbReference type="InterPro" id="IPR050250">
    <property type="entry name" value="Macrolide_Exporter_MacB"/>
</dbReference>
<reference evidence="9 10" key="1">
    <citation type="submission" date="2019-07" db="EMBL/GenBank/DDBJ databases">
        <title>Genomic Encyclopedia of Archaeal and Bacterial Type Strains, Phase II (KMG-II): from individual species to whole genera.</title>
        <authorList>
            <person name="Goeker M."/>
        </authorList>
    </citation>
    <scope>NUCLEOTIDE SEQUENCE [LARGE SCALE GENOMIC DNA]</scope>
    <source>
        <strain evidence="9 10">ATCC BAA-1854</strain>
    </source>
</reference>
<organism evidence="9 10">
    <name type="scientific">Mucilaginibacter frigoritolerans</name>
    <dbReference type="NCBI Taxonomy" id="652788"/>
    <lineage>
        <taxon>Bacteria</taxon>
        <taxon>Pseudomonadati</taxon>
        <taxon>Bacteroidota</taxon>
        <taxon>Sphingobacteriia</taxon>
        <taxon>Sphingobacteriales</taxon>
        <taxon>Sphingobacteriaceae</taxon>
        <taxon>Mucilaginibacter</taxon>
    </lineage>
</organism>
<dbReference type="PANTHER" id="PTHR30572:SF18">
    <property type="entry name" value="ABC-TYPE MACROLIDE FAMILY EXPORT SYSTEM PERMEASE COMPONENT 2"/>
    <property type="match status" value="1"/>
</dbReference>
<dbReference type="Proteomes" id="UP000317010">
    <property type="component" value="Unassembled WGS sequence"/>
</dbReference>
<comment type="caution">
    <text evidence="9">The sequence shown here is derived from an EMBL/GenBank/DDBJ whole genome shotgun (WGS) entry which is preliminary data.</text>
</comment>
<keyword evidence="3 6" id="KW-0812">Transmembrane</keyword>
<gene>
    <name evidence="9" type="ORF">JN11_00614</name>
</gene>
<dbReference type="InterPro" id="IPR003838">
    <property type="entry name" value="ABC3_permease_C"/>
</dbReference>
<feature type="transmembrane region" description="Helical" evidence="6">
    <location>
        <begin position="437"/>
        <end position="456"/>
    </location>
</feature>
<feature type="transmembrane region" description="Helical" evidence="6">
    <location>
        <begin position="343"/>
        <end position="366"/>
    </location>
</feature>
<dbReference type="OrthoDB" id="1451596at2"/>
<dbReference type="GO" id="GO:0022857">
    <property type="term" value="F:transmembrane transporter activity"/>
    <property type="evidence" value="ECO:0007669"/>
    <property type="project" value="TreeGrafter"/>
</dbReference>
<evidence type="ECO:0000256" key="1">
    <source>
        <dbReference type="ARBA" id="ARBA00004651"/>
    </source>
</evidence>
<dbReference type="AlphaFoldDB" id="A0A562UI43"/>
<keyword evidence="4 6" id="KW-1133">Transmembrane helix</keyword>
<feature type="domain" description="ABC3 transporter permease C-terminal" evidence="7">
    <location>
        <begin position="687"/>
        <end position="796"/>
    </location>
</feature>
<protein>
    <submittedName>
        <fullName evidence="9">Putative ABC transport system permease protein</fullName>
    </submittedName>
</protein>
<dbReference type="PROSITE" id="PS51257">
    <property type="entry name" value="PROKAR_LIPOPROTEIN"/>
    <property type="match status" value="1"/>
</dbReference>
<dbReference type="RefSeq" id="WP_144909477.1">
    <property type="nucleotide sequence ID" value="NZ_VLLI01000001.1"/>
</dbReference>
<dbReference type="GO" id="GO:0005886">
    <property type="term" value="C:plasma membrane"/>
    <property type="evidence" value="ECO:0007669"/>
    <property type="project" value="UniProtKB-SubCell"/>
</dbReference>
<feature type="transmembrane region" description="Helical" evidence="6">
    <location>
        <begin position="768"/>
        <end position="790"/>
    </location>
</feature>